<evidence type="ECO:0000256" key="5">
    <source>
        <dbReference type="ARBA" id="ARBA00022679"/>
    </source>
</evidence>
<dbReference type="Pfam" id="PF03071">
    <property type="entry name" value="GNT-I"/>
    <property type="match status" value="1"/>
</dbReference>
<dbReference type="RefSeq" id="WP_345010933.1">
    <property type="nucleotide sequence ID" value="NZ_BAABFC010000009.1"/>
</dbReference>
<evidence type="ECO:0000256" key="7">
    <source>
        <dbReference type="ARBA" id="ARBA00022723"/>
    </source>
</evidence>
<evidence type="ECO:0000256" key="4">
    <source>
        <dbReference type="ARBA" id="ARBA00022676"/>
    </source>
</evidence>
<accession>A0ABP8Q542</accession>
<protein>
    <submittedName>
        <fullName evidence="13">Glycosyltransferase</fullName>
    </submittedName>
</protein>
<evidence type="ECO:0000256" key="6">
    <source>
        <dbReference type="ARBA" id="ARBA00022692"/>
    </source>
</evidence>
<dbReference type="InterPro" id="IPR004139">
    <property type="entry name" value="Glyco_trans_13"/>
</dbReference>
<keyword evidence="6" id="KW-0812">Transmembrane</keyword>
<sequence>MPAPIILFVYNRADHTAKTLAALEANAEFAESPLFIFSDAAKNSAAESAVQQVREVIAPYASRGNTYIHLNETNQGLAKNIVHGVTQVINQYGRAIVLEDDIIVSPHFLSFMNRALAMYADDKRVWHINGWSHPIDTSELGGAYFSPLMNCWGWATWADRWQAYHKEPAKLIATWSLAKIRRFNLNNSHDFWGQVLDNYRGHLNTWAIFWYATIFEQNGLCLTPTVSLTHNIGFDGSGENCVDKRVETNLINLSSVYIDPSDVVEISKPAIEKIASHIASESTFIDKLKSYFKAAFFNAAVRWVSGTKR</sequence>
<keyword evidence="9" id="KW-1133">Transmembrane helix</keyword>
<keyword evidence="7" id="KW-0479">Metal-binding</keyword>
<dbReference type="InterPro" id="IPR029044">
    <property type="entry name" value="Nucleotide-diphossugar_trans"/>
</dbReference>
<reference evidence="14" key="1">
    <citation type="journal article" date="2019" name="Int. J. Syst. Evol. Microbiol.">
        <title>The Global Catalogue of Microorganisms (GCM) 10K type strain sequencing project: providing services to taxonomists for standard genome sequencing and annotation.</title>
        <authorList>
            <consortium name="The Broad Institute Genomics Platform"/>
            <consortium name="The Broad Institute Genome Sequencing Center for Infectious Disease"/>
            <person name="Wu L."/>
            <person name="Ma J."/>
        </authorList>
    </citation>
    <scope>NUCLEOTIDE SEQUENCE [LARGE SCALE GENOMIC DNA]</scope>
    <source>
        <strain evidence="14">JCM 32226</strain>
    </source>
</reference>
<evidence type="ECO:0000256" key="8">
    <source>
        <dbReference type="ARBA" id="ARBA00022968"/>
    </source>
</evidence>
<dbReference type="Proteomes" id="UP001501321">
    <property type="component" value="Unassembled WGS sequence"/>
</dbReference>
<keyword evidence="14" id="KW-1185">Reference proteome</keyword>
<organism evidence="13 14">
    <name type="scientific">Pseudaeromonas paramecii</name>
    <dbReference type="NCBI Taxonomy" id="2138166"/>
    <lineage>
        <taxon>Bacteria</taxon>
        <taxon>Pseudomonadati</taxon>
        <taxon>Pseudomonadota</taxon>
        <taxon>Gammaproteobacteria</taxon>
        <taxon>Aeromonadales</taxon>
        <taxon>Aeromonadaceae</taxon>
        <taxon>Pseudaeromonas</taxon>
    </lineage>
</organism>
<evidence type="ECO:0000256" key="1">
    <source>
        <dbReference type="ARBA" id="ARBA00001936"/>
    </source>
</evidence>
<evidence type="ECO:0000313" key="14">
    <source>
        <dbReference type="Proteomes" id="UP001501321"/>
    </source>
</evidence>
<proteinExistence type="predicted"/>
<evidence type="ECO:0000256" key="9">
    <source>
        <dbReference type="ARBA" id="ARBA00022989"/>
    </source>
</evidence>
<keyword evidence="4" id="KW-0328">Glycosyltransferase</keyword>
<evidence type="ECO:0000313" key="13">
    <source>
        <dbReference type="EMBL" id="GAA4496414.1"/>
    </source>
</evidence>
<comment type="cofactor">
    <cofactor evidence="1">
        <name>Mn(2+)</name>
        <dbReference type="ChEBI" id="CHEBI:29035"/>
    </cofactor>
</comment>
<comment type="pathway">
    <text evidence="3">Protein modification; protein glycosylation.</text>
</comment>
<dbReference type="SUPFAM" id="SSF53448">
    <property type="entry name" value="Nucleotide-diphospho-sugar transferases"/>
    <property type="match status" value="1"/>
</dbReference>
<evidence type="ECO:0000256" key="11">
    <source>
        <dbReference type="ARBA" id="ARBA00023136"/>
    </source>
</evidence>
<evidence type="ECO:0000256" key="10">
    <source>
        <dbReference type="ARBA" id="ARBA00023034"/>
    </source>
</evidence>
<evidence type="ECO:0000256" key="2">
    <source>
        <dbReference type="ARBA" id="ARBA00004323"/>
    </source>
</evidence>
<keyword evidence="11" id="KW-0472">Membrane</keyword>
<dbReference type="EMBL" id="BAABFC010000009">
    <property type="protein sequence ID" value="GAA4496414.1"/>
    <property type="molecule type" value="Genomic_DNA"/>
</dbReference>
<keyword evidence="8" id="KW-0735">Signal-anchor</keyword>
<keyword evidence="12" id="KW-0464">Manganese</keyword>
<gene>
    <name evidence="13" type="ORF">GCM10023095_11360</name>
</gene>
<keyword evidence="5" id="KW-0808">Transferase</keyword>
<comment type="subcellular location">
    <subcellularLocation>
        <location evidence="2">Golgi apparatus membrane</location>
        <topology evidence="2">Single-pass type II membrane protein</topology>
    </subcellularLocation>
</comment>
<comment type="caution">
    <text evidence="13">The sequence shown here is derived from an EMBL/GenBank/DDBJ whole genome shotgun (WGS) entry which is preliminary data.</text>
</comment>
<dbReference type="Gene3D" id="3.90.550.10">
    <property type="entry name" value="Spore Coat Polysaccharide Biosynthesis Protein SpsA, Chain A"/>
    <property type="match status" value="1"/>
</dbReference>
<evidence type="ECO:0000256" key="12">
    <source>
        <dbReference type="ARBA" id="ARBA00023211"/>
    </source>
</evidence>
<keyword evidence="10" id="KW-0333">Golgi apparatus</keyword>
<name>A0ABP8Q542_9GAMM</name>
<evidence type="ECO:0000256" key="3">
    <source>
        <dbReference type="ARBA" id="ARBA00004922"/>
    </source>
</evidence>